<dbReference type="CDD" id="cd05233">
    <property type="entry name" value="SDR_c"/>
    <property type="match status" value="1"/>
</dbReference>
<dbReference type="GO" id="GO:0016491">
    <property type="term" value="F:oxidoreductase activity"/>
    <property type="evidence" value="ECO:0007669"/>
    <property type="project" value="UniProtKB-KW"/>
</dbReference>
<dbReference type="InterPro" id="IPR057326">
    <property type="entry name" value="KR_dom"/>
</dbReference>
<dbReference type="SUPFAM" id="SSF51735">
    <property type="entry name" value="NAD(P)-binding Rossmann-fold domains"/>
    <property type="match status" value="1"/>
</dbReference>
<dbReference type="PANTHER" id="PTHR42760">
    <property type="entry name" value="SHORT-CHAIN DEHYDROGENASES/REDUCTASES FAMILY MEMBER"/>
    <property type="match status" value="1"/>
</dbReference>
<dbReference type="PRINTS" id="PR00080">
    <property type="entry name" value="SDRFAMILY"/>
</dbReference>
<dbReference type="EMBL" id="JBHSBN010000035">
    <property type="protein sequence ID" value="MFC4110195.1"/>
    <property type="molecule type" value="Genomic_DNA"/>
</dbReference>
<dbReference type="InterPro" id="IPR036291">
    <property type="entry name" value="NAD(P)-bd_dom_sf"/>
</dbReference>
<evidence type="ECO:0000256" key="1">
    <source>
        <dbReference type="ARBA" id="ARBA00006484"/>
    </source>
</evidence>
<organism evidence="3 4">
    <name type="scientific">Micromonospora zhanjiangensis</name>
    <dbReference type="NCBI Taxonomy" id="1522057"/>
    <lineage>
        <taxon>Bacteria</taxon>
        <taxon>Bacillati</taxon>
        <taxon>Actinomycetota</taxon>
        <taxon>Actinomycetes</taxon>
        <taxon>Micromonosporales</taxon>
        <taxon>Micromonosporaceae</taxon>
        <taxon>Micromonospora</taxon>
    </lineage>
</organism>
<sequence>MSDRVVVVTGGTRGLGLATARRLRAEGARVVCAARDDTTWDGLRAELPDVYLHRVDVTAPESVRELFAAVHDRFGGLDMLVCNAGVARPGPVSALSPTAWREVLDVNVTGAFICIQEAVPYLEKAARGRIVTISSALATRVAAGASAYSAAKAALEMLTRTCALELGPRGILVNAVSPGFIDEGMGRDLMANPALWQRLQAKLVLGRAGNGEEVAGAVAFLAGDDSTYVNGHVLEVNGGLDW</sequence>
<evidence type="ECO:0000313" key="3">
    <source>
        <dbReference type="EMBL" id="MFC4110195.1"/>
    </source>
</evidence>
<protein>
    <submittedName>
        <fullName evidence="3">SDR family NAD(P)-dependent oxidoreductase</fullName>
        <ecNumber evidence="3">1.1.1.-</ecNumber>
    </submittedName>
</protein>
<name>A0ABV8KWE9_9ACTN</name>
<dbReference type="EC" id="1.1.1.-" evidence="3"/>
<evidence type="ECO:0000313" key="4">
    <source>
        <dbReference type="Proteomes" id="UP001595868"/>
    </source>
</evidence>
<comment type="caution">
    <text evidence="3">The sequence shown here is derived from an EMBL/GenBank/DDBJ whole genome shotgun (WGS) entry which is preliminary data.</text>
</comment>
<keyword evidence="3" id="KW-0560">Oxidoreductase</keyword>
<dbReference type="SMART" id="SM00822">
    <property type="entry name" value="PKS_KR"/>
    <property type="match status" value="1"/>
</dbReference>
<evidence type="ECO:0000259" key="2">
    <source>
        <dbReference type="SMART" id="SM00822"/>
    </source>
</evidence>
<dbReference type="Proteomes" id="UP001595868">
    <property type="component" value="Unassembled WGS sequence"/>
</dbReference>
<keyword evidence="4" id="KW-1185">Reference proteome</keyword>
<proteinExistence type="inferred from homology"/>
<comment type="similarity">
    <text evidence="1">Belongs to the short-chain dehydrogenases/reductases (SDR) family.</text>
</comment>
<gene>
    <name evidence="3" type="ORF">ACFOX0_30270</name>
</gene>
<dbReference type="PRINTS" id="PR00081">
    <property type="entry name" value="GDHRDH"/>
</dbReference>
<dbReference type="PANTHER" id="PTHR42760:SF40">
    <property type="entry name" value="3-OXOACYL-[ACYL-CARRIER-PROTEIN] REDUCTASE, CHLOROPLASTIC"/>
    <property type="match status" value="1"/>
</dbReference>
<feature type="domain" description="Ketoreductase" evidence="2">
    <location>
        <begin position="4"/>
        <end position="179"/>
    </location>
</feature>
<dbReference type="Pfam" id="PF13561">
    <property type="entry name" value="adh_short_C2"/>
    <property type="match status" value="1"/>
</dbReference>
<dbReference type="InterPro" id="IPR002347">
    <property type="entry name" value="SDR_fam"/>
</dbReference>
<dbReference type="Gene3D" id="3.40.50.720">
    <property type="entry name" value="NAD(P)-binding Rossmann-like Domain"/>
    <property type="match status" value="1"/>
</dbReference>
<reference evidence="4" key="1">
    <citation type="journal article" date="2019" name="Int. J. Syst. Evol. Microbiol.">
        <title>The Global Catalogue of Microorganisms (GCM) 10K type strain sequencing project: providing services to taxonomists for standard genome sequencing and annotation.</title>
        <authorList>
            <consortium name="The Broad Institute Genomics Platform"/>
            <consortium name="The Broad Institute Genome Sequencing Center for Infectious Disease"/>
            <person name="Wu L."/>
            <person name="Ma J."/>
        </authorList>
    </citation>
    <scope>NUCLEOTIDE SEQUENCE [LARGE SCALE GENOMIC DNA]</scope>
    <source>
        <strain evidence="4">2902at01</strain>
    </source>
</reference>
<accession>A0ABV8KWE9</accession>